<protein>
    <recommendedName>
        <fullName evidence="6">Sugar phosphate transporter domain-containing protein</fullName>
    </recommendedName>
</protein>
<feature type="domain" description="Sugar phosphate transporter" evidence="6">
    <location>
        <begin position="5"/>
        <end position="133"/>
    </location>
</feature>
<keyword evidence="3 5" id="KW-1133">Transmembrane helix</keyword>
<evidence type="ECO:0000259" key="6">
    <source>
        <dbReference type="Pfam" id="PF03151"/>
    </source>
</evidence>
<keyword evidence="2 5" id="KW-0812">Transmembrane</keyword>
<evidence type="ECO:0000256" key="3">
    <source>
        <dbReference type="ARBA" id="ARBA00022989"/>
    </source>
</evidence>
<dbReference type="RefSeq" id="XP_013904296.1">
    <property type="nucleotide sequence ID" value="XM_014048842.1"/>
</dbReference>
<evidence type="ECO:0000256" key="5">
    <source>
        <dbReference type="SAM" id="Phobius"/>
    </source>
</evidence>
<dbReference type="GO" id="GO:0016020">
    <property type="term" value="C:membrane"/>
    <property type="evidence" value="ECO:0007669"/>
    <property type="project" value="UniProtKB-SubCell"/>
</dbReference>
<dbReference type="InterPro" id="IPR004853">
    <property type="entry name" value="Sugar_P_trans_dom"/>
</dbReference>
<evidence type="ECO:0000313" key="7">
    <source>
        <dbReference type="EMBL" id="KIZ05277.1"/>
    </source>
</evidence>
<gene>
    <name evidence="7" type="ORF">MNEG_2682</name>
</gene>
<proteinExistence type="predicted"/>
<evidence type="ECO:0000313" key="8">
    <source>
        <dbReference type="Proteomes" id="UP000054498"/>
    </source>
</evidence>
<comment type="subcellular location">
    <subcellularLocation>
        <location evidence="1">Membrane</location>
        <topology evidence="1">Multi-pass membrane protein</topology>
    </subcellularLocation>
</comment>
<name>A0A0D2MY51_9CHLO</name>
<evidence type="ECO:0000256" key="4">
    <source>
        <dbReference type="ARBA" id="ARBA00023136"/>
    </source>
</evidence>
<dbReference type="SUPFAM" id="SSF103481">
    <property type="entry name" value="Multidrug resistance efflux transporter EmrE"/>
    <property type="match status" value="1"/>
</dbReference>
<dbReference type="PANTHER" id="PTHR11132">
    <property type="entry name" value="SOLUTE CARRIER FAMILY 35"/>
    <property type="match status" value="1"/>
</dbReference>
<keyword evidence="4 5" id="KW-0472">Membrane</keyword>
<reference evidence="7 8" key="1">
    <citation type="journal article" date="2013" name="BMC Genomics">
        <title>Reconstruction of the lipid metabolism for the microalga Monoraphidium neglectum from its genome sequence reveals characteristics suitable for biofuel production.</title>
        <authorList>
            <person name="Bogen C."/>
            <person name="Al-Dilaimi A."/>
            <person name="Albersmeier A."/>
            <person name="Wichmann J."/>
            <person name="Grundmann M."/>
            <person name="Rupp O."/>
            <person name="Lauersen K.J."/>
            <person name="Blifernez-Klassen O."/>
            <person name="Kalinowski J."/>
            <person name="Goesmann A."/>
            <person name="Mussgnug J.H."/>
            <person name="Kruse O."/>
        </authorList>
    </citation>
    <scope>NUCLEOTIDE SEQUENCE [LARGE SCALE GENOMIC DNA]</scope>
    <source>
        <strain evidence="7 8">SAG 48.87</strain>
    </source>
</reference>
<dbReference type="Proteomes" id="UP000054498">
    <property type="component" value="Unassembled WGS sequence"/>
</dbReference>
<organism evidence="7 8">
    <name type="scientific">Monoraphidium neglectum</name>
    <dbReference type="NCBI Taxonomy" id="145388"/>
    <lineage>
        <taxon>Eukaryota</taxon>
        <taxon>Viridiplantae</taxon>
        <taxon>Chlorophyta</taxon>
        <taxon>core chlorophytes</taxon>
        <taxon>Chlorophyceae</taxon>
        <taxon>CS clade</taxon>
        <taxon>Sphaeropleales</taxon>
        <taxon>Selenastraceae</taxon>
        <taxon>Monoraphidium</taxon>
    </lineage>
</organism>
<dbReference type="OrthoDB" id="6418713at2759"/>
<accession>A0A0D2MY51</accession>
<feature type="transmembrane region" description="Helical" evidence="5">
    <location>
        <begin position="84"/>
        <end position="102"/>
    </location>
</feature>
<feature type="transmembrane region" description="Helical" evidence="5">
    <location>
        <begin position="28"/>
        <end position="53"/>
    </location>
</feature>
<dbReference type="InterPro" id="IPR050186">
    <property type="entry name" value="TPT_transporter"/>
</dbReference>
<sequence>MTFCSAATVVLVQFGAVARPPAVTVGVFARTIVPIGALFAITLWLGNAAYVYLPVSFIQMLKAVTPLVVYAVGCVLGTESASWRMLVNLAVVVLGAVIAAAGEVRFMLLGVIVQVASTVSEATRLTLVQLLLQGTDIRLTPLSTM</sequence>
<evidence type="ECO:0000256" key="2">
    <source>
        <dbReference type="ARBA" id="ARBA00022692"/>
    </source>
</evidence>
<feature type="transmembrane region" description="Helical" evidence="5">
    <location>
        <begin position="60"/>
        <end position="78"/>
    </location>
</feature>
<dbReference type="GeneID" id="25735560"/>
<evidence type="ECO:0000256" key="1">
    <source>
        <dbReference type="ARBA" id="ARBA00004141"/>
    </source>
</evidence>
<dbReference type="KEGG" id="mng:MNEG_2682"/>
<keyword evidence="8" id="KW-1185">Reference proteome</keyword>
<dbReference type="InterPro" id="IPR037185">
    <property type="entry name" value="EmrE-like"/>
</dbReference>
<dbReference type="AlphaFoldDB" id="A0A0D2MY51"/>
<dbReference type="EMBL" id="KK100531">
    <property type="protein sequence ID" value="KIZ05277.1"/>
    <property type="molecule type" value="Genomic_DNA"/>
</dbReference>
<dbReference type="Pfam" id="PF03151">
    <property type="entry name" value="TPT"/>
    <property type="match status" value="1"/>
</dbReference>